<dbReference type="Gene3D" id="1.20.120.330">
    <property type="entry name" value="Nucleotidyltransferases domain 2"/>
    <property type="match status" value="1"/>
</dbReference>
<sequence length="140" mass="16582">MAEDIRWQQRFENYSRALNRLAKAAEIVASRIEYGEDVDDLLEEGLVQRFEYTHELAWNTMKDYEAYQGYTDIRGSRDAIRKALEIGLIDDERWMESIVDRNKSSHNYDDIIIGGVVDNILKVYLPLFTRFENKMRSLHE</sequence>
<comment type="caution">
    <text evidence="1">The sequence shown here is derived from an EMBL/GenBank/DDBJ whole genome shotgun (WGS) entry which is preliminary data.</text>
</comment>
<gene>
    <name evidence="1" type="ORF">IAC35_06380</name>
</gene>
<dbReference type="Pfam" id="PF08780">
    <property type="entry name" value="NTase_sub_bind"/>
    <property type="match status" value="1"/>
</dbReference>
<dbReference type="AlphaFoldDB" id="A0A9D1GP45"/>
<dbReference type="EMBL" id="DVLC01000119">
    <property type="protein sequence ID" value="HIT47466.1"/>
    <property type="molecule type" value="Genomic_DNA"/>
</dbReference>
<dbReference type="Proteomes" id="UP000886881">
    <property type="component" value="Unassembled WGS sequence"/>
</dbReference>
<accession>A0A9D1GP45</accession>
<dbReference type="InterPro" id="IPR010235">
    <property type="entry name" value="HepT"/>
</dbReference>
<reference evidence="1" key="1">
    <citation type="submission" date="2020-10" db="EMBL/GenBank/DDBJ databases">
        <authorList>
            <person name="Gilroy R."/>
        </authorList>
    </citation>
    <scope>NUCLEOTIDE SEQUENCE</scope>
    <source>
        <strain evidence="1">ChiHecec2B26-709</strain>
    </source>
</reference>
<organism evidence="1 2">
    <name type="scientific">Candidatus Cryptobacteroides merdipullorum</name>
    <dbReference type="NCBI Taxonomy" id="2840771"/>
    <lineage>
        <taxon>Bacteria</taxon>
        <taxon>Pseudomonadati</taxon>
        <taxon>Bacteroidota</taxon>
        <taxon>Bacteroidia</taxon>
        <taxon>Bacteroidales</taxon>
        <taxon>Candidatus Cryptobacteroides</taxon>
    </lineage>
</organism>
<reference evidence="1" key="2">
    <citation type="journal article" date="2021" name="PeerJ">
        <title>Extensive microbial diversity within the chicken gut microbiome revealed by metagenomics and culture.</title>
        <authorList>
            <person name="Gilroy R."/>
            <person name="Ravi A."/>
            <person name="Getino M."/>
            <person name="Pursley I."/>
            <person name="Horton D.L."/>
            <person name="Alikhan N.F."/>
            <person name="Baker D."/>
            <person name="Gharbi K."/>
            <person name="Hall N."/>
            <person name="Watson M."/>
            <person name="Adriaenssens E.M."/>
            <person name="Foster-Nyarko E."/>
            <person name="Jarju S."/>
            <person name="Secka A."/>
            <person name="Antonio M."/>
            <person name="Oren A."/>
            <person name="Chaudhuri R.R."/>
            <person name="La Ragione R."/>
            <person name="Hildebrand F."/>
            <person name="Pallen M.J."/>
        </authorList>
    </citation>
    <scope>NUCLEOTIDE SEQUENCE</scope>
    <source>
        <strain evidence="1">ChiHecec2B26-709</strain>
    </source>
</reference>
<evidence type="ECO:0000313" key="1">
    <source>
        <dbReference type="EMBL" id="HIT47466.1"/>
    </source>
</evidence>
<proteinExistence type="predicted"/>
<dbReference type="NCBIfam" id="TIGR01987">
    <property type="entry name" value="HI0074"/>
    <property type="match status" value="1"/>
</dbReference>
<name>A0A9D1GP45_9BACT</name>
<evidence type="ECO:0000313" key="2">
    <source>
        <dbReference type="Proteomes" id="UP000886881"/>
    </source>
</evidence>
<protein>
    <submittedName>
        <fullName evidence="1">Nucleotidyltransferase substrate binding protein</fullName>
    </submittedName>
</protein>
<dbReference type="SUPFAM" id="SSF81593">
    <property type="entry name" value="Nucleotidyltransferase substrate binding subunit/domain"/>
    <property type="match status" value="1"/>
</dbReference>